<dbReference type="RefSeq" id="WP_394827368.1">
    <property type="nucleotide sequence ID" value="NZ_CP089984.1"/>
</dbReference>
<dbReference type="InterPro" id="IPR050458">
    <property type="entry name" value="LolB"/>
</dbReference>
<dbReference type="Pfam" id="PF05762">
    <property type="entry name" value="VWA_CoxE"/>
    <property type="match status" value="1"/>
</dbReference>
<keyword evidence="3" id="KW-1185">Reference proteome</keyword>
<dbReference type="Gene3D" id="3.40.50.410">
    <property type="entry name" value="von Willebrand factor, type A domain"/>
    <property type="match status" value="1"/>
</dbReference>
<dbReference type="PANTHER" id="PTHR30634">
    <property type="entry name" value="OUTER MEMBRANE LOLAB LIPOPROTEIN INSERTION APPARATUS"/>
    <property type="match status" value="1"/>
</dbReference>
<evidence type="ECO:0000259" key="1">
    <source>
        <dbReference type="SMART" id="SM00327"/>
    </source>
</evidence>
<accession>A0ABZ2M6A9</accession>
<gene>
    <name evidence="2" type="ORF">LZC94_10740</name>
</gene>
<organism evidence="2 3">
    <name type="scientific">Pendulispora albinea</name>
    <dbReference type="NCBI Taxonomy" id="2741071"/>
    <lineage>
        <taxon>Bacteria</taxon>
        <taxon>Pseudomonadati</taxon>
        <taxon>Myxococcota</taxon>
        <taxon>Myxococcia</taxon>
        <taxon>Myxococcales</taxon>
        <taxon>Sorangiineae</taxon>
        <taxon>Pendulisporaceae</taxon>
        <taxon>Pendulispora</taxon>
    </lineage>
</organism>
<sequence>MSTRDDRLVRWRLVLGDAAGSLLDGRAGMTADDLAADSALAWLYERGDERAERDLRDRGGGLGGASLPVPDWLSEVHRLFPKETIERIERDAIEKYQIHEVVTDPEVLARVEPNETLLRAVLLTKHLMNAEVLAMARELCAKVVRKLMEKLARSVKTSFHGTRARARSRIKIARNLDAKATIRANLGMYDRASRRLFIRTPLFVARTRKHLEKWQIIVLVDESGSMVGSIIHAAVTAACLWGLPSMKTHLCIFDTEVVDLTDRVTDPVEVLMKVQLGGGTDIGKAVGYAQGLIENPRRTIVVLVTDFFEGASQAVLVARVKALCDQGVIVLGLAALDAQANPSFDRELSQRLAQAGAHIGAMTPGQLVSFLAEKVRA</sequence>
<name>A0ABZ2M6A9_9BACT</name>
<dbReference type="Proteomes" id="UP001370348">
    <property type="component" value="Chromosome"/>
</dbReference>
<dbReference type="PANTHER" id="PTHR30634:SF16">
    <property type="entry name" value="OUTER-MEMBRANE LIPOPROTEIN LOLB"/>
    <property type="match status" value="1"/>
</dbReference>
<dbReference type="InterPro" id="IPR002035">
    <property type="entry name" value="VWF_A"/>
</dbReference>
<protein>
    <submittedName>
        <fullName evidence="2">VWA domain-containing protein</fullName>
    </submittedName>
</protein>
<feature type="domain" description="VWFA" evidence="1">
    <location>
        <begin position="213"/>
        <end position="372"/>
    </location>
</feature>
<dbReference type="InterPro" id="IPR036465">
    <property type="entry name" value="vWFA_dom_sf"/>
</dbReference>
<proteinExistence type="predicted"/>
<dbReference type="SMART" id="SM00327">
    <property type="entry name" value="VWA"/>
    <property type="match status" value="1"/>
</dbReference>
<evidence type="ECO:0000313" key="2">
    <source>
        <dbReference type="EMBL" id="WXB17727.1"/>
    </source>
</evidence>
<reference evidence="2 3" key="1">
    <citation type="submission" date="2021-12" db="EMBL/GenBank/DDBJ databases">
        <title>Discovery of the Pendulisporaceae a myxobacterial family with distinct sporulation behavior and unique specialized metabolism.</title>
        <authorList>
            <person name="Garcia R."/>
            <person name="Popoff A."/>
            <person name="Bader C.D."/>
            <person name="Loehr J."/>
            <person name="Walesch S."/>
            <person name="Walt C."/>
            <person name="Boldt J."/>
            <person name="Bunk B."/>
            <person name="Haeckl F.J.F.P.J."/>
            <person name="Gunesch A.P."/>
            <person name="Birkelbach J."/>
            <person name="Nuebel U."/>
            <person name="Pietschmann T."/>
            <person name="Bach T."/>
            <person name="Mueller R."/>
        </authorList>
    </citation>
    <scope>NUCLEOTIDE SEQUENCE [LARGE SCALE GENOMIC DNA]</scope>
    <source>
        <strain evidence="2 3">MSr11954</strain>
    </source>
</reference>
<dbReference type="SUPFAM" id="SSF53300">
    <property type="entry name" value="vWA-like"/>
    <property type="match status" value="1"/>
</dbReference>
<dbReference type="EMBL" id="CP089984">
    <property type="protein sequence ID" value="WXB17727.1"/>
    <property type="molecule type" value="Genomic_DNA"/>
</dbReference>
<dbReference type="InterPro" id="IPR008912">
    <property type="entry name" value="Uncharacterised_CoxE"/>
</dbReference>
<evidence type="ECO:0000313" key="3">
    <source>
        <dbReference type="Proteomes" id="UP001370348"/>
    </source>
</evidence>